<organism evidence="6">
    <name type="scientific">uncultured Thiotrichaceae bacterium</name>
    <dbReference type="NCBI Taxonomy" id="298394"/>
    <lineage>
        <taxon>Bacteria</taxon>
        <taxon>Pseudomonadati</taxon>
        <taxon>Pseudomonadota</taxon>
        <taxon>Gammaproteobacteria</taxon>
        <taxon>Thiotrichales</taxon>
        <taxon>Thiotrichaceae</taxon>
        <taxon>environmental samples</taxon>
    </lineage>
</organism>
<feature type="transmembrane region" description="Helical" evidence="4">
    <location>
        <begin position="363"/>
        <end position="383"/>
    </location>
</feature>
<reference evidence="6" key="1">
    <citation type="submission" date="2020-01" db="EMBL/GenBank/DDBJ databases">
        <authorList>
            <person name="Meier V. D."/>
            <person name="Meier V D."/>
        </authorList>
    </citation>
    <scope>NUCLEOTIDE SEQUENCE</scope>
    <source>
        <strain evidence="6">HLG_WM_MAG_09</strain>
    </source>
</reference>
<feature type="transmembrane region" description="Helical" evidence="4">
    <location>
        <begin position="171"/>
        <end position="190"/>
    </location>
</feature>
<keyword evidence="1 4" id="KW-0812">Transmembrane</keyword>
<feature type="transmembrane region" description="Helical" evidence="4">
    <location>
        <begin position="237"/>
        <end position="257"/>
    </location>
</feature>
<dbReference type="PANTHER" id="PTHR11360:SF308">
    <property type="entry name" value="BLL3089 PROTEIN"/>
    <property type="match status" value="1"/>
</dbReference>
<feature type="transmembrane region" description="Helical" evidence="4">
    <location>
        <begin position="144"/>
        <end position="165"/>
    </location>
</feature>
<feature type="transmembrane region" description="Helical" evidence="4">
    <location>
        <begin position="269"/>
        <end position="290"/>
    </location>
</feature>
<feature type="transmembrane region" description="Helical" evidence="4">
    <location>
        <begin position="389"/>
        <end position="411"/>
    </location>
</feature>
<proteinExistence type="predicted"/>
<dbReference type="InterPro" id="IPR036259">
    <property type="entry name" value="MFS_trans_sf"/>
</dbReference>
<dbReference type="Gene3D" id="1.20.1250.20">
    <property type="entry name" value="MFS general substrate transporter like domains"/>
    <property type="match status" value="1"/>
</dbReference>
<sequence>MKSFIPLIRSEWRLLLFGFAMTFASSLGQTYFIALFSGEIRTNLGLSHGEFGTVYSAATLLSAVILLWSGSLIDRMDLRKFSYLLVGGLAAGCLLLSASTNIWMLFVSILLLRHLGQGLMSMTSATAMVRYLDHQRGKANALSAIGYSVSEALLPSLVVGLLAWLNWRESWVFWAAVMAVIMPVLIFRLLRNHDQRHQAYLDAFNAEHDAADSGTSDKKISRRRQWTRAEVIRDPQFYLFLPAIMCMPLLFTGFMFHQVHLAEVKGWSLAMWGSLYMLYALTSAGTKLVSGVLIDRFGAIVMVAVMSLPLAVGLLILASSDSVLVAVLFMFFLGVSAGIYSTLSAPFFSEKYGNKHLGSIKSLATSIMVFASAISPVLMGWMIDRGVTMDVMALGSAGYTLMASLMAGYAYRLYRAAPRI</sequence>
<feature type="transmembrane region" description="Helical" evidence="4">
    <location>
        <begin position="323"/>
        <end position="343"/>
    </location>
</feature>
<evidence type="ECO:0000256" key="4">
    <source>
        <dbReference type="SAM" id="Phobius"/>
    </source>
</evidence>
<gene>
    <name evidence="6" type="ORF">HELGO_WM21693</name>
</gene>
<feature type="transmembrane region" description="Helical" evidence="4">
    <location>
        <begin position="115"/>
        <end position="132"/>
    </location>
</feature>
<evidence type="ECO:0000256" key="1">
    <source>
        <dbReference type="ARBA" id="ARBA00022692"/>
    </source>
</evidence>
<evidence type="ECO:0000313" key="6">
    <source>
        <dbReference type="EMBL" id="CAA6829202.1"/>
    </source>
</evidence>
<dbReference type="GO" id="GO:0022857">
    <property type="term" value="F:transmembrane transporter activity"/>
    <property type="evidence" value="ECO:0007669"/>
    <property type="project" value="InterPro"/>
</dbReference>
<dbReference type="PANTHER" id="PTHR11360">
    <property type="entry name" value="MONOCARBOXYLATE TRANSPORTER"/>
    <property type="match status" value="1"/>
</dbReference>
<feature type="transmembrane region" description="Helical" evidence="4">
    <location>
        <begin position="85"/>
        <end position="109"/>
    </location>
</feature>
<evidence type="ECO:0000259" key="5">
    <source>
        <dbReference type="PROSITE" id="PS50850"/>
    </source>
</evidence>
<keyword evidence="3 4" id="KW-0472">Membrane</keyword>
<dbReference type="InterPro" id="IPR011701">
    <property type="entry name" value="MFS"/>
</dbReference>
<dbReference type="EMBL" id="CACVAT010000504">
    <property type="protein sequence ID" value="CAA6829202.1"/>
    <property type="molecule type" value="Genomic_DNA"/>
</dbReference>
<protein>
    <submittedName>
        <fullName evidence="6">Permeases of the major facilitator superfamily</fullName>
    </submittedName>
</protein>
<dbReference type="InterPro" id="IPR020846">
    <property type="entry name" value="MFS_dom"/>
</dbReference>
<dbReference type="AlphaFoldDB" id="A0A6S6UJT3"/>
<dbReference type="Pfam" id="PF07690">
    <property type="entry name" value="MFS_1"/>
    <property type="match status" value="1"/>
</dbReference>
<feature type="transmembrane region" description="Helical" evidence="4">
    <location>
        <begin position="54"/>
        <end position="73"/>
    </location>
</feature>
<feature type="domain" description="Major facilitator superfamily (MFS) profile" evidence="5">
    <location>
        <begin position="14"/>
        <end position="420"/>
    </location>
</feature>
<dbReference type="SUPFAM" id="SSF103473">
    <property type="entry name" value="MFS general substrate transporter"/>
    <property type="match status" value="1"/>
</dbReference>
<evidence type="ECO:0000256" key="3">
    <source>
        <dbReference type="ARBA" id="ARBA00023136"/>
    </source>
</evidence>
<feature type="transmembrane region" description="Helical" evidence="4">
    <location>
        <begin position="297"/>
        <end position="317"/>
    </location>
</feature>
<name>A0A6S6UJT3_9GAMM</name>
<dbReference type="InterPro" id="IPR050327">
    <property type="entry name" value="Proton-linked_MCT"/>
</dbReference>
<keyword evidence="2 4" id="KW-1133">Transmembrane helix</keyword>
<feature type="transmembrane region" description="Helical" evidence="4">
    <location>
        <begin position="12"/>
        <end position="34"/>
    </location>
</feature>
<evidence type="ECO:0000256" key="2">
    <source>
        <dbReference type="ARBA" id="ARBA00022989"/>
    </source>
</evidence>
<dbReference type="PROSITE" id="PS50850">
    <property type="entry name" value="MFS"/>
    <property type="match status" value="1"/>
</dbReference>
<accession>A0A6S6UJT3</accession>